<dbReference type="CDD" id="cd03109">
    <property type="entry name" value="DTBS"/>
    <property type="match status" value="1"/>
</dbReference>
<dbReference type="GO" id="GO:0005524">
    <property type="term" value="F:ATP binding"/>
    <property type="evidence" value="ECO:0007669"/>
    <property type="project" value="InterPro"/>
</dbReference>
<dbReference type="SUPFAM" id="SSF52540">
    <property type="entry name" value="P-loop containing nucleoside triphosphate hydrolases"/>
    <property type="match status" value="1"/>
</dbReference>
<evidence type="ECO:0000313" key="1">
    <source>
        <dbReference type="EMBL" id="KAK7573521.1"/>
    </source>
</evidence>
<dbReference type="PANTHER" id="PTHR43210">
    <property type="entry name" value="DETHIOBIOTIN SYNTHETASE"/>
    <property type="match status" value="1"/>
</dbReference>
<dbReference type="PIRSF" id="PIRSF006755">
    <property type="entry name" value="DTB_synth"/>
    <property type="match status" value="1"/>
</dbReference>
<reference evidence="1 2" key="1">
    <citation type="submission" date="2024-03" db="EMBL/GenBank/DDBJ databases">
        <title>Adaptation during the transition from Ophiocordyceps entomopathogen to insect associate is accompanied by gene loss and intensified selection.</title>
        <authorList>
            <person name="Ward C.M."/>
            <person name="Onetto C.A."/>
            <person name="Borneman A.R."/>
        </authorList>
    </citation>
    <scope>NUCLEOTIDE SEQUENCE [LARGE SCALE GENOMIC DNA]</scope>
    <source>
        <strain evidence="1">AWRI1</strain>
        <tissue evidence="1">Single Adult Female</tissue>
    </source>
</reference>
<dbReference type="GO" id="GO:0000287">
    <property type="term" value="F:magnesium ion binding"/>
    <property type="evidence" value="ECO:0007669"/>
    <property type="project" value="InterPro"/>
</dbReference>
<comment type="caution">
    <text evidence="1">The sequence shown here is derived from an EMBL/GenBank/DDBJ whole genome shotgun (WGS) entry which is preliminary data.</text>
</comment>
<keyword evidence="2" id="KW-1185">Reference proteome</keyword>
<dbReference type="InterPro" id="IPR004472">
    <property type="entry name" value="DTB_synth_BioD"/>
</dbReference>
<gene>
    <name evidence="1" type="ORF">V9T40_010712</name>
</gene>
<dbReference type="HAMAP" id="MF_00336">
    <property type="entry name" value="BioD"/>
    <property type="match status" value="1"/>
</dbReference>
<dbReference type="Gene3D" id="3.40.50.300">
    <property type="entry name" value="P-loop containing nucleotide triphosphate hydrolases"/>
    <property type="match status" value="1"/>
</dbReference>
<dbReference type="AlphaFoldDB" id="A0AAN9XXF9"/>
<name>A0AAN9XXF9_9HEMI</name>
<dbReference type="PANTHER" id="PTHR43210:SF5">
    <property type="entry name" value="DETHIOBIOTIN SYNTHETASE"/>
    <property type="match status" value="1"/>
</dbReference>
<dbReference type="Proteomes" id="UP001367676">
    <property type="component" value="Unassembled WGS sequence"/>
</dbReference>
<protein>
    <recommendedName>
        <fullName evidence="3">Dethiobiotin synthase</fullName>
    </recommendedName>
</protein>
<evidence type="ECO:0008006" key="3">
    <source>
        <dbReference type="Google" id="ProtNLM"/>
    </source>
</evidence>
<dbReference type="GO" id="GO:0004141">
    <property type="term" value="F:dethiobiotin synthase activity"/>
    <property type="evidence" value="ECO:0007669"/>
    <property type="project" value="InterPro"/>
</dbReference>
<dbReference type="EMBL" id="JBBCAQ010000037">
    <property type="protein sequence ID" value="KAK7573521.1"/>
    <property type="molecule type" value="Genomic_DNA"/>
</dbReference>
<dbReference type="GO" id="GO:0005829">
    <property type="term" value="C:cytosol"/>
    <property type="evidence" value="ECO:0007669"/>
    <property type="project" value="TreeGrafter"/>
</dbReference>
<accession>A0AAN9XXF9</accession>
<dbReference type="InterPro" id="IPR027417">
    <property type="entry name" value="P-loop_NTPase"/>
</dbReference>
<dbReference type="NCBIfam" id="TIGR00347">
    <property type="entry name" value="bioD"/>
    <property type="match status" value="1"/>
</dbReference>
<organism evidence="1 2">
    <name type="scientific">Parthenolecanium corni</name>
    <dbReference type="NCBI Taxonomy" id="536013"/>
    <lineage>
        <taxon>Eukaryota</taxon>
        <taxon>Metazoa</taxon>
        <taxon>Ecdysozoa</taxon>
        <taxon>Arthropoda</taxon>
        <taxon>Hexapoda</taxon>
        <taxon>Insecta</taxon>
        <taxon>Pterygota</taxon>
        <taxon>Neoptera</taxon>
        <taxon>Paraneoptera</taxon>
        <taxon>Hemiptera</taxon>
        <taxon>Sternorrhyncha</taxon>
        <taxon>Coccoidea</taxon>
        <taxon>Coccidae</taxon>
        <taxon>Parthenolecanium</taxon>
    </lineage>
</organism>
<evidence type="ECO:0000313" key="2">
    <source>
        <dbReference type="Proteomes" id="UP001367676"/>
    </source>
</evidence>
<dbReference type="GO" id="GO:0009102">
    <property type="term" value="P:biotin biosynthetic process"/>
    <property type="evidence" value="ECO:0007669"/>
    <property type="project" value="InterPro"/>
</dbReference>
<proteinExistence type="inferred from homology"/>
<dbReference type="Pfam" id="PF13500">
    <property type="entry name" value="AAA_26"/>
    <property type="match status" value="1"/>
</dbReference>
<sequence>MRIFVTGTDTDVGKTTICSWLCLHTNYAYLKPIQTGGPLYSDTQKVRELSEVITYEETYTFAEPVSPHLAAKLEHSYIDVDKIKLPADTNNLIVEGAGGLYVPLNDDLMMIDLIQKLNIPVILVARTSLGTINHTLLSLNALRQREIPILGIILNGPNNEPNRRAIEFYGKQKVLATFPEIPELSKRKLLDVELSEKLKELFDIPYHGG</sequence>